<dbReference type="AlphaFoldDB" id="A0ABD3MAZ5"/>
<keyword evidence="2 3" id="KW-0067">ATP-binding</keyword>
<dbReference type="PROSITE" id="PS01036">
    <property type="entry name" value="HSP70_3"/>
    <property type="match status" value="1"/>
</dbReference>
<keyword evidence="6" id="KW-1185">Reference proteome</keyword>
<feature type="compositionally biased region" description="Basic residues" evidence="4">
    <location>
        <begin position="598"/>
        <end position="607"/>
    </location>
</feature>
<comment type="caution">
    <text evidence="5">The sequence shown here is derived from an EMBL/GenBank/DDBJ whole genome shotgun (WGS) entry which is preliminary data.</text>
</comment>
<feature type="region of interest" description="Disordered" evidence="4">
    <location>
        <begin position="69"/>
        <end position="90"/>
    </location>
</feature>
<evidence type="ECO:0000313" key="5">
    <source>
        <dbReference type="EMBL" id="KAL3760088.1"/>
    </source>
</evidence>
<evidence type="ECO:0000313" key="6">
    <source>
        <dbReference type="Proteomes" id="UP001530293"/>
    </source>
</evidence>
<evidence type="ECO:0000256" key="2">
    <source>
        <dbReference type="ARBA" id="ARBA00022840"/>
    </source>
</evidence>
<feature type="region of interest" description="Disordered" evidence="4">
    <location>
        <begin position="596"/>
        <end position="628"/>
    </location>
</feature>
<dbReference type="Gene3D" id="3.30.420.40">
    <property type="match status" value="3"/>
</dbReference>
<dbReference type="GO" id="GO:0005524">
    <property type="term" value="F:ATP binding"/>
    <property type="evidence" value="ECO:0007669"/>
    <property type="project" value="UniProtKB-KW"/>
</dbReference>
<evidence type="ECO:0000256" key="3">
    <source>
        <dbReference type="RuleBase" id="RU003322"/>
    </source>
</evidence>
<organism evidence="5 6">
    <name type="scientific">Discostella pseudostelligera</name>
    <dbReference type="NCBI Taxonomy" id="259834"/>
    <lineage>
        <taxon>Eukaryota</taxon>
        <taxon>Sar</taxon>
        <taxon>Stramenopiles</taxon>
        <taxon>Ochrophyta</taxon>
        <taxon>Bacillariophyta</taxon>
        <taxon>Coscinodiscophyceae</taxon>
        <taxon>Thalassiosirophycidae</taxon>
        <taxon>Stephanodiscales</taxon>
        <taxon>Stephanodiscaceae</taxon>
        <taxon>Discostella</taxon>
    </lineage>
</organism>
<evidence type="ECO:0000256" key="1">
    <source>
        <dbReference type="ARBA" id="ARBA00022741"/>
    </source>
</evidence>
<dbReference type="PANTHER" id="PTHR19375">
    <property type="entry name" value="HEAT SHOCK PROTEIN 70KDA"/>
    <property type="match status" value="1"/>
</dbReference>
<dbReference type="InterPro" id="IPR018181">
    <property type="entry name" value="Heat_shock_70_CS"/>
</dbReference>
<sequence length="798" mass="87744">MMISCNDDADEEIMGFEDECCTSRPIMIEVDHGEEEVVEGMMTTTPTTTRHRRRGKTTIPSVVAFVPKIDGNDEQQPPPLQPPLLDNDADRSRHLQNNLELSLPPMWATMARTTSAATTTLQPLSSDTSNYSPMNNHYQIHVGKAAILYENQFPNSTYRNVKRVIGTGGTVAKMAFGVVPNLFVNDDNQNNIDGIDDFLLMPRRNIIKKKSKKMKRKKEAEGLPKLHKQLEEARTIPALLSCDILNGAVASDSPVPPSSTSGEEMLLCPEQISACILRKLYNAAELYWYDRNQSHGKNTVVKVTLGGGVSEVLATSGDNRLGGTDFDERVAEYLCMCAVDYGRSQGSSLKKSKNKSNTSNKDKKEVGKVSFDGFVANESDAENAGGEREKRRVPIIKDWYRHGSGDVPSIILRVAEKVRIRLSNQKSVEVLVPLTEDGWRKIGGGGGNGDDEALSQSSMRLDEDTDVIIGPLFDKMRLETERGMVEGIDYIIVTLDRKIFESICSSELQRLLRPLREVAIMARVLLPGEARPSFVENAKAMMMDMRDDTGYIDDEDDLWEFDGYLTTVDDDDFEKKDVATVLDEQALQQIQAMDIKSQKKAQQRGRKLSRDIDKRERSFRKQKQTAMEDATTASLLGRQLGGGGASRMKRGVVGGKAAATLSQQSTSVGLLGNERVQEGIHGRPLSKIILVGGATRMPVISKLLEAVVGMVPQRTVNPDEAVALGCAVQVGILDGVNDGLLGGVQAVLSPMQAAVMRALAKKNVESMRGDGMDARTMMEGRAGSLMVVDEFDDEDDFS</sequence>
<dbReference type="Gene3D" id="3.90.640.10">
    <property type="entry name" value="Actin, Chain A, domain 4"/>
    <property type="match status" value="1"/>
</dbReference>
<dbReference type="SUPFAM" id="SSF53067">
    <property type="entry name" value="Actin-like ATPase domain"/>
    <property type="match status" value="2"/>
</dbReference>
<name>A0ABD3MAZ5_9STRA</name>
<dbReference type="Proteomes" id="UP001530293">
    <property type="component" value="Unassembled WGS sequence"/>
</dbReference>
<dbReference type="EMBL" id="JALLBG020000193">
    <property type="protein sequence ID" value="KAL3760088.1"/>
    <property type="molecule type" value="Genomic_DNA"/>
</dbReference>
<dbReference type="Pfam" id="PF00012">
    <property type="entry name" value="HSP70"/>
    <property type="match status" value="2"/>
</dbReference>
<accession>A0ABD3MAZ5</accession>
<dbReference type="InterPro" id="IPR013126">
    <property type="entry name" value="Hsp_70_fam"/>
</dbReference>
<gene>
    <name evidence="5" type="ORF">ACHAWU_004246</name>
</gene>
<reference evidence="5 6" key="1">
    <citation type="submission" date="2024-10" db="EMBL/GenBank/DDBJ databases">
        <title>Updated reference genomes for cyclostephanoid diatoms.</title>
        <authorList>
            <person name="Roberts W.R."/>
            <person name="Alverson A.J."/>
        </authorList>
    </citation>
    <scope>NUCLEOTIDE SEQUENCE [LARGE SCALE GENOMIC DNA]</scope>
    <source>
        <strain evidence="5 6">AJA232-27</strain>
    </source>
</reference>
<keyword evidence="1 3" id="KW-0547">Nucleotide-binding</keyword>
<protein>
    <submittedName>
        <fullName evidence="5">Uncharacterized protein</fullName>
    </submittedName>
</protein>
<feature type="region of interest" description="Disordered" evidence="4">
    <location>
        <begin position="344"/>
        <end position="363"/>
    </location>
</feature>
<evidence type="ECO:0000256" key="4">
    <source>
        <dbReference type="SAM" id="MobiDB-lite"/>
    </source>
</evidence>
<proteinExistence type="inferred from homology"/>
<comment type="similarity">
    <text evidence="3">Belongs to the heat shock protein 70 family.</text>
</comment>
<dbReference type="InterPro" id="IPR043129">
    <property type="entry name" value="ATPase_NBD"/>
</dbReference>